<feature type="repeat" description="WD" evidence="5">
    <location>
        <begin position="92"/>
        <end position="133"/>
    </location>
</feature>
<evidence type="ECO:0000256" key="6">
    <source>
        <dbReference type="RuleBase" id="RU369068"/>
    </source>
</evidence>
<accession>A0A7M7KTW9</accession>
<dbReference type="AlphaFoldDB" id="A0A7M7KTW9"/>
<dbReference type="OMA" id="VQRNYKH"/>
<comment type="function">
    <text evidence="6">Subunit of TORC1 and TORC2, which regulate cell growth and survival in response to nutrient and hormonal signals.</text>
</comment>
<protein>
    <recommendedName>
        <fullName evidence="2 6">Target of rapamycin complex subunit lst8</fullName>
        <shortName evidence="6">TORC subunit lst8</shortName>
    </recommendedName>
</protein>
<dbReference type="EnsemblMetazoa" id="XM_022816173">
    <property type="protein sequence ID" value="XP_022671908"/>
    <property type="gene ID" value="LOC111254864"/>
</dbReference>
<dbReference type="EnsemblMetazoa" id="XM_022816174">
    <property type="protein sequence ID" value="XP_022671909"/>
    <property type="gene ID" value="LOC111254864"/>
</dbReference>
<keyword evidence="8" id="KW-1185">Reference proteome</keyword>
<feature type="repeat" description="WD" evidence="5">
    <location>
        <begin position="304"/>
        <end position="338"/>
    </location>
</feature>
<evidence type="ECO:0000256" key="3">
    <source>
        <dbReference type="ARBA" id="ARBA00022574"/>
    </source>
</evidence>
<proteinExistence type="inferred from homology"/>
<sequence length="357" mass="39581">MAASVGGGGGFFGSMTNNLDEGVLLCSGGYDNVIKVWSAYNANCCLRSLSHGESQVNCLHITPDRSYFVAGGYQLVRLYDIASQNSNPTVTFEGITKNVTSVGSHEAFSFMFTTGEDGCARIWDARDSRGGSQCQRMFETKAPLNAGVLHPNQTCLFLSDQQGSIYMWDLRNNFNESLLLARECSIQSIDIDSHAKNAVAVDTKGHLYFLRLDEPMVEKSPFFNECPAALKFTAHSRYALKCKFSPDGLTIVTGSADKTAKLWSVLELEELLEKELTNYHDEMEIKEVDVKPTQVLSFEGQRWVWDVAFTMDSQNLFTASSDNIVRLWNLPTGEAVRDYSHSKGVIALAFMDKAVDC</sequence>
<evidence type="ECO:0000256" key="5">
    <source>
        <dbReference type="PROSITE-ProRule" id="PRU00221"/>
    </source>
</evidence>
<dbReference type="PANTHER" id="PTHR19842:SF0">
    <property type="entry name" value="TARGET OF RAPAMYCIN COMPLEX SUBUNIT LST8"/>
    <property type="match status" value="1"/>
</dbReference>
<dbReference type="InParanoid" id="A0A7M7KTW9"/>
<dbReference type="CTD" id="31903"/>
<dbReference type="FunCoup" id="A0A7M7KTW9">
    <property type="interactions" value="940"/>
</dbReference>
<name>A0A7M7KTW9_VARDE</name>
<dbReference type="InterPro" id="IPR037588">
    <property type="entry name" value="MLST8"/>
</dbReference>
<feature type="repeat" description="WD" evidence="5">
    <location>
        <begin position="232"/>
        <end position="273"/>
    </location>
</feature>
<reference evidence="7" key="1">
    <citation type="submission" date="2021-01" db="UniProtKB">
        <authorList>
            <consortium name="EnsemblMetazoa"/>
        </authorList>
    </citation>
    <scope>IDENTIFICATION</scope>
</reference>
<dbReference type="KEGG" id="vde:111254864"/>
<dbReference type="GO" id="GO:0031931">
    <property type="term" value="C:TORC1 complex"/>
    <property type="evidence" value="ECO:0007669"/>
    <property type="project" value="UniProtKB-UniRule"/>
</dbReference>
<dbReference type="PROSITE" id="PS50294">
    <property type="entry name" value="WD_REPEATS_REGION"/>
    <property type="match status" value="1"/>
</dbReference>
<dbReference type="Proteomes" id="UP000594260">
    <property type="component" value="Unplaced"/>
</dbReference>
<dbReference type="RefSeq" id="XP_022671909.1">
    <property type="nucleotide sequence ID" value="XM_022816174.1"/>
</dbReference>
<keyword evidence="4 6" id="KW-0677">Repeat</keyword>
<evidence type="ECO:0000256" key="2">
    <source>
        <dbReference type="ARBA" id="ARBA00018867"/>
    </source>
</evidence>
<comment type="subcellular location">
    <subcellularLocation>
        <location evidence="6">Cytoplasm</location>
    </subcellularLocation>
</comment>
<dbReference type="InterPro" id="IPR019775">
    <property type="entry name" value="WD40_repeat_CS"/>
</dbReference>
<dbReference type="RefSeq" id="XP_022671908.1">
    <property type="nucleotide sequence ID" value="XM_022816173.1"/>
</dbReference>
<keyword evidence="3 5" id="KW-0853">WD repeat</keyword>
<dbReference type="SMART" id="SM00320">
    <property type="entry name" value="WD40"/>
    <property type="match status" value="5"/>
</dbReference>
<dbReference type="Gene3D" id="2.130.10.10">
    <property type="entry name" value="YVTN repeat-like/Quinoprotein amine dehydrogenase"/>
    <property type="match status" value="1"/>
</dbReference>
<dbReference type="InterPro" id="IPR001680">
    <property type="entry name" value="WD40_rpt"/>
</dbReference>
<dbReference type="InterPro" id="IPR011047">
    <property type="entry name" value="Quinoprotein_ADH-like_sf"/>
</dbReference>
<evidence type="ECO:0000256" key="4">
    <source>
        <dbReference type="ARBA" id="ARBA00022737"/>
    </source>
</evidence>
<dbReference type="EnsemblMetazoa" id="XM_022816172">
    <property type="protein sequence ID" value="XP_022671907"/>
    <property type="gene ID" value="LOC111254864"/>
</dbReference>
<dbReference type="PANTHER" id="PTHR19842">
    <property type="entry name" value="G BETA-LIKE PROTEIN GBL"/>
    <property type="match status" value="1"/>
</dbReference>
<dbReference type="OrthoDB" id="400at2759"/>
<dbReference type="GO" id="GO:0032956">
    <property type="term" value="P:regulation of actin cytoskeleton organization"/>
    <property type="evidence" value="ECO:0007669"/>
    <property type="project" value="TreeGrafter"/>
</dbReference>
<comment type="subunit">
    <text evidence="6">Part of TORC1 complex. Part of the TORC2 complex.</text>
</comment>
<dbReference type="PRINTS" id="PR00320">
    <property type="entry name" value="GPROTEINBRPT"/>
</dbReference>
<dbReference type="PROSITE" id="PS00678">
    <property type="entry name" value="WD_REPEATS_1"/>
    <property type="match status" value="2"/>
</dbReference>
<evidence type="ECO:0000256" key="1">
    <source>
        <dbReference type="ARBA" id="ARBA00009890"/>
    </source>
</evidence>
<dbReference type="RefSeq" id="XP_022671910.1">
    <property type="nucleotide sequence ID" value="XM_022816175.1"/>
</dbReference>
<keyword evidence="6" id="KW-0963">Cytoplasm</keyword>
<dbReference type="InterPro" id="IPR020472">
    <property type="entry name" value="WD40_PAC1"/>
</dbReference>
<organism evidence="7 8">
    <name type="scientific">Varroa destructor</name>
    <name type="common">Honeybee mite</name>
    <dbReference type="NCBI Taxonomy" id="109461"/>
    <lineage>
        <taxon>Eukaryota</taxon>
        <taxon>Metazoa</taxon>
        <taxon>Ecdysozoa</taxon>
        <taxon>Arthropoda</taxon>
        <taxon>Chelicerata</taxon>
        <taxon>Arachnida</taxon>
        <taxon>Acari</taxon>
        <taxon>Parasitiformes</taxon>
        <taxon>Mesostigmata</taxon>
        <taxon>Gamasina</taxon>
        <taxon>Dermanyssoidea</taxon>
        <taxon>Varroidae</taxon>
        <taxon>Varroa</taxon>
    </lineage>
</organism>
<dbReference type="RefSeq" id="XP_022671907.1">
    <property type="nucleotide sequence ID" value="XM_022816172.1"/>
</dbReference>
<evidence type="ECO:0000313" key="7">
    <source>
        <dbReference type="EnsemblMetazoa" id="XP_022671908"/>
    </source>
</evidence>
<dbReference type="EnsemblMetazoa" id="XM_022816175">
    <property type="protein sequence ID" value="XP_022671910"/>
    <property type="gene ID" value="LOC111254864"/>
</dbReference>
<dbReference type="SUPFAM" id="SSF50998">
    <property type="entry name" value="Quinoprotein alcohol dehydrogenase-like"/>
    <property type="match status" value="1"/>
</dbReference>
<comment type="similarity">
    <text evidence="1 6">Belongs to the WD repeat LST8 family.</text>
</comment>
<dbReference type="InterPro" id="IPR015943">
    <property type="entry name" value="WD40/YVTN_repeat-like_dom_sf"/>
</dbReference>
<evidence type="ECO:0000313" key="8">
    <source>
        <dbReference type="Proteomes" id="UP000594260"/>
    </source>
</evidence>
<dbReference type="GO" id="GO:0005737">
    <property type="term" value="C:cytoplasm"/>
    <property type="evidence" value="ECO:0007669"/>
    <property type="project" value="UniProtKB-SubCell"/>
</dbReference>
<dbReference type="GO" id="GO:0031932">
    <property type="term" value="C:TORC2 complex"/>
    <property type="evidence" value="ECO:0007669"/>
    <property type="project" value="UniProtKB-UniRule"/>
</dbReference>
<dbReference type="Pfam" id="PF00400">
    <property type="entry name" value="WD40"/>
    <property type="match status" value="4"/>
</dbReference>
<dbReference type="GeneID" id="111254864"/>
<dbReference type="GO" id="GO:0031929">
    <property type="term" value="P:TOR signaling"/>
    <property type="evidence" value="ECO:0007669"/>
    <property type="project" value="UniProtKB-UniRule"/>
</dbReference>
<dbReference type="PROSITE" id="PS50082">
    <property type="entry name" value="WD_REPEATS_2"/>
    <property type="match status" value="3"/>
</dbReference>